<keyword evidence="1" id="KW-1133">Transmembrane helix</keyword>
<keyword evidence="1" id="KW-0812">Transmembrane</keyword>
<feature type="transmembrane region" description="Helical" evidence="1">
    <location>
        <begin position="119"/>
        <end position="141"/>
    </location>
</feature>
<evidence type="ECO:0000313" key="3">
    <source>
        <dbReference type="Proteomes" id="UP001162120"/>
    </source>
</evidence>
<sequence length="179" mass="21315">MIEFFVIGSVISFLKFNQNINHTFDHDIYEETNDTTCTSSDFVMKPKVFNRFNLMLLFLYNFLYTLFVMMVFIYFINLIEFLKWYFLTDGSYTGDRYTLLVEIAQKNGMYMKFFENKDLFIRTILKALGIAFVINLIFVNLIIMFRGGKTETQKKKIKADFYLLSIYLLSTSILTFIFL</sequence>
<dbReference type="EMBL" id="MT663534">
    <property type="protein sequence ID" value="QOI90252.1"/>
    <property type="molecule type" value="Genomic_DNA"/>
</dbReference>
<organism evidence="2 3">
    <name type="scientific">Pyramimonas orientalis virus 01B</name>
    <dbReference type="NCBI Taxonomy" id="3134525"/>
    <lineage>
        <taxon>Viruses</taxon>
        <taxon>Varidnaviria</taxon>
        <taxon>Bamfordvirae</taxon>
        <taxon>Nucleocytoviricota</taxon>
        <taxon>Megaviricetes</taxon>
        <taxon>Imitervirales</taxon>
        <taxon>Allomimiviridae</taxon>
        <taxon>Heliosvirus</taxon>
        <taxon>Heliosvirus raunefjordenense</taxon>
    </lineage>
</organism>
<keyword evidence="3" id="KW-1185">Reference proteome</keyword>
<protein>
    <submittedName>
        <fullName evidence="2">Uncharacterized protein</fullName>
    </submittedName>
</protein>
<proteinExistence type="predicted"/>
<feature type="transmembrane region" description="Helical" evidence="1">
    <location>
        <begin position="54"/>
        <end position="76"/>
    </location>
</feature>
<feature type="transmembrane region" description="Helical" evidence="1">
    <location>
        <begin position="161"/>
        <end position="178"/>
    </location>
</feature>
<gene>
    <name evidence="2" type="ORF">HWQ62_00115</name>
</gene>
<accession>A0A7M3UNJ1</accession>
<evidence type="ECO:0000313" key="2">
    <source>
        <dbReference type="EMBL" id="QOI90252.1"/>
    </source>
</evidence>
<keyword evidence="1" id="KW-0472">Membrane</keyword>
<evidence type="ECO:0000256" key="1">
    <source>
        <dbReference type="SAM" id="Phobius"/>
    </source>
</evidence>
<name>A0A7M3UNJ1_9VIRU</name>
<reference evidence="2" key="1">
    <citation type="submission" date="2020-06" db="EMBL/GenBank/DDBJ databases">
        <title>Lateral gene transfer of anion-conducting channel rhodopsins between green algae and giant viruses.</title>
        <authorList>
            <person name="Rozenberg A."/>
            <person name="Oppermann J."/>
            <person name="Wietek J."/>
            <person name="Fernandez Lahore R.G."/>
            <person name="Sandaa R.-A."/>
            <person name="Bratbak G."/>
            <person name="Hegemann P."/>
            <person name="Beja O."/>
        </authorList>
    </citation>
    <scope>NUCLEOTIDE SEQUENCE</scope>
    <source>
        <strain evidence="2">01B</strain>
    </source>
</reference>
<dbReference type="Proteomes" id="UP001162120">
    <property type="component" value="Segment"/>
</dbReference>